<dbReference type="InterPro" id="IPR052956">
    <property type="entry name" value="Mesenchyme-surface_protein"/>
</dbReference>
<dbReference type="Gene3D" id="2.130.10.10">
    <property type="entry name" value="YVTN repeat-like/Quinoprotein amine dehydrogenase"/>
    <property type="match status" value="1"/>
</dbReference>
<dbReference type="SUPFAM" id="SSF141072">
    <property type="entry name" value="CalX-like"/>
    <property type="match status" value="1"/>
</dbReference>
<evidence type="ECO:0000256" key="2">
    <source>
        <dbReference type="SAM" id="SignalP"/>
    </source>
</evidence>
<dbReference type="Proteomes" id="UP000255317">
    <property type="component" value="Unassembled WGS sequence"/>
</dbReference>
<dbReference type="NCBIfam" id="TIGR04183">
    <property type="entry name" value="Por_Secre_tail"/>
    <property type="match status" value="1"/>
</dbReference>
<dbReference type="InterPro" id="IPR055188">
    <property type="entry name" value="Choice_anch_I"/>
</dbReference>
<name>A0A370QFU8_9FLAO</name>
<proteinExistence type="predicted"/>
<evidence type="ECO:0000256" key="1">
    <source>
        <dbReference type="ARBA" id="ARBA00022729"/>
    </source>
</evidence>
<dbReference type="OrthoDB" id="9803927at2"/>
<feature type="signal peptide" evidence="2">
    <location>
        <begin position="1"/>
        <end position="18"/>
    </location>
</feature>
<dbReference type="Gene3D" id="2.60.40.2030">
    <property type="match status" value="1"/>
</dbReference>
<dbReference type="PANTHER" id="PTHR46928:SF1">
    <property type="entry name" value="MESENCHYME-SPECIFIC CELL SURFACE GLYCOPROTEIN"/>
    <property type="match status" value="1"/>
</dbReference>
<dbReference type="NCBIfam" id="NF038117">
    <property type="entry name" value="choice_anch_I"/>
    <property type="match status" value="1"/>
</dbReference>
<protein>
    <submittedName>
        <fullName evidence="4">Putative secreted protein (Por secretion system target)</fullName>
    </submittedName>
</protein>
<dbReference type="InterPro" id="IPR015943">
    <property type="entry name" value="WD40/YVTN_repeat-like_dom_sf"/>
</dbReference>
<dbReference type="SUPFAM" id="SSF75011">
    <property type="entry name" value="3-carboxy-cis,cis-mucoante lactonizing enzyme"/>
    <property type="match status" value="1"/>
</dbReference>
<dbReference type="PROSITE" id="PS51841">
    <property type="entry name" value="LTD"/>
    <property type="match status" value="1"/>
</dbReference>
<sequence length="1293" mass="136530">MKKITLIALLFSVAIVKAQTTVSSTSFEEPTAASQYVDTGDANVAHDLINNAGQSMVDFTTTATEMGFDARYEPYDTPDVGLTDGDFVGATSFTGDVGAYTDGVQGYNLSDTDGNMILEFDVVDFSGLTNPTVSIDYFITETGYEGDGTVNESGSDRIRIYVKDLTNNTEIDILNTEGSDIDDLGIEGVFTTGTATVPNGVMVQLVVEVRTNAGGEAVYLDNVKFEATGTFDLNITEVFPGQEGDDLTADWFEIRNDGNAAWVSGVDPDLYYDDESADGATADIIQGITNIQPGEYVIVLVTDNTNNEVATFTNVWGEVVNLSGLEIGFTDGAGLGGGGDAVNIWAGDPTSTSVIDTATYPDTVTNDGQSFDVDLNEFSTVGNTSNAVETLQQGGAASNVPNIGSPGNVPLMPNLVITEVFAGQEGTDLTEDWFEIKNEGQAAWVSGIDADLYYDDESADGNAADIIQGLTDIQPGEYVIVLVTDNANGEVATFVDVWDDVVDLTNVEVGFTDGAGLGQGGDSVTLWMGDPTTTLPVDMGAYPDTAANDGESYDIELASFSVAGNANGAVATLLLGGTASDTPNIGSPGNVIPNVNVEVAFDGAFTSVSEDGAEVTISIIISEAPDTEGTVEVALLTGGTAVEGTDFTFSATETITFPVGSTTPQEITIPIINNTEDGSDVFFIVRLANATTLQIGENDTFSTYILDDDTQVPTGDATQLDMNYLASYVVDADGTAEIVAYDPASQQLFVTNADKVEVLDFSDPSNITSLATVTLPAGTSGVQSVAVNNGIVAAAVAADPATNNGFVVFSDTNGANQTMVEVGSLPDMLTFSPDGNYVLVANEGQPNDDYTIDPEGSVSIIDVSGGLGAISQSNVSTANFNAFDAQQATLEADGVRIYGPGATVSQDLEPEYITVSADSQTAYVTLQENNAYAIVDIANAEISEIISFGLKDHSIAENSLDVSNDTDFIFDASWPIKGLYMPDAISFYSANGTDYIVTANEGDAREYNALEEERNLGDADYILDPTVFSNIDVLEMESNLGAINLTNASGDTDDDGDFDEIHVFGGRSFSIFEAVTGTLVYDSGNDFEIITANDPTYGPIFNASNSNNSYKDRSDNKGPEPEGVLVQEINGEQYAFILLERIGGVMVYNITDPTNPVFLQYLNNREATPGGDEMGDLGPEGLVYVPFADSPTNTGLIVVANEVSGTLSIYSLDNDVLGVDEFELANNTNFSMYPNPANGIVFLSKRGDYTIYDVTGRKINQYTNVTSLDIQGLTAGIYVVVNQDGVAKRLIVK</sequence>
<evidence type="ECO:0000313" key="5">
    <source>
        <dbReference type="Proteomes" id="UP000255317"/>
    </source>
</evidence>
<feature type="chain" id="PRO_5016785776" evidence="2">
    <location>
        <begin position="19"/>
        <end position="1293"/>
    </location>
</feature>
<evidence type="ECO:0000313" key="4">
    <source>
        <dbReference type="EMBL" id="RDK87237.1"/>
    </source>
</evidence>
<dbReference type="Pfam" id="PF18962">
    <property type="entry name" value="Por_Secre_tail"/>
    <property type="match status" value="1"/>
</dbReference>
<dbReference type="InterPro" id="IPR001322">
    <property type="entry name" value="Lamin_tail_dom"/>
</dbReference>
<dbReference type="InterPro" id="IPR038081">
    <property type="entry name" value="CalX-like_sf"/>
</dbReference>
<dbReference type="EMBL" id="QRAO01000002">
    <property type="protein sequence ID" value="RDK87237.1"/>
    <property type="molecule type" value="Genomic_DNA"/>
</dbReference>
<dbReference type="RefSeq" id="WP_115123428.1">
    <property type="nucleotide sequence ID" value="NZ_QRAO01000002.1"/>
</dbReference>
<dbReference type="Pfam" id="PF22494">
    <property type="entry name" value="choice_anch_I"/>
    <property type="match status" value="1"/>
</dbReference>
<organism evidence="4 5">
    <name type="scientific">Marinirhabdus gelatinilytica</name>
    <dbReference type="NCBI Taxonomy" id="1703343"/>
    <lineage>
        <taxon>Bacteria</taxon>
        <taxon>Pseudomonadati</taxon>
        <taxon>Bacteroidota</taxon>
        <taxon>Flavobacteriia</taxon>
        <taxon>Flavobacteriales</taxon>
        <taxon>Flavobacteriaceae</taxon>
    </lineage>
</organism>
<reference evidence="4 5" key="1">
    <citation type="submission" date="2018-07" db="EMBL/GenBank/DDBJ databases">
        <title>Genomic Encyclopedia of Type Strains, Phase IV (KMG-IV): sequencing the most valuable type-strain genomes for metagenomic binning, comparative biology and taxonomic classification.</title>
        <authorList>
            <person name="Goeker M."/>
        </authorList>
    </citation>
    <scope>NUCLEOTIDE SEQUENCE [LARGE SCALE GENOMIC DNA]</scope>
    <source>
        <strain evidence="4 5">DSM 101478</strain>
    </source>
</reference>
<comment type="caution">
    <text evidence="4">The sequence shown here is derived from an EMBL/GenBank/DDBJ whole genome shotgun (WGS) entry which is preliminary data.</text>
</comment>
<evidence type="ECO:0000259" key="3">
    <source>
        <dbReference type="PROSITE" id="PS51841"/>
    </source>
</evidence>
<keyword evidence="1 2" id="KW-0732">Signal</keyword>
<feature type="domain" description="LTD" evidence="3">
    <location>
        <begin position="397"/>
        <end position="566"/>
    </location>
</feature>
<gene>
    <name evidence="4" type="ORF">C8D94_102422</name>
</gene>
<keyword evidence="5" id="KW-1185">Reference proteome</keyword>
<accession>A0A370QFU8</accession>
<dbReference type="InterPro" id="IPR026444">
    <property type="entry name" value="Secre_tail"/>
</dbReference>
<dbReference type="PANTHER" id="PTHR46928">
    <property type="entry name" value="MESENCHYME-SPECIFIC CELL SURFACE GLYCOPROTEIN"/>
    <property type="match status" value="1"/>
</dbReference>